<reference evidence="2 3" key="1">
    <citation type="submission" date="2019-06" db="EMBL/GenBank/DDBJ databases">
        <authorList>
            <person name="Li J."/>
        </authorList>
    </citation>
    <scope>NUCLEOTIDE SEQUENCE [LARGE SCALE GENOMIC DNA]</scope>
    <source>
        <strain evidence="2 3">CGMCC 1.8012</strain>
    </source>
</reference>
<protein>
    <submittedName>
        <fullName evidence="2">DNA-binding protein</fullName>
    </submittedName>
</protein>
<keyword evidence="3" id="KW-1185">Reference proteome</keyword>
<feature type="compositionally biased region" description="Polar residues" evidence="1">
    <location>
        <begin position="54"/>
        <end position="73"/>
    </location>
</feature>
<sequence length="147" mass="16357">MAYTLGEAAKASGKSKATISKAIKSGRLSAVKQDTGVFRIEAAELHRVYPKTVDGNQDRTPQTVSQTLENTPSVKELQARLEAVQERLTDRDTVIADLREDRDRWRQQATALLADQRPVPQPVTEPAPQPDQPVVQPPKGFWKRLFG</sequence>
<comment type="caution">
    <text evidence="2">The sequence shown here is derived from an EMBL/GenBank/DDBJ whole genome shotgun (WGS) entry which is preliminary data.</text>
</comment>
<dbReference type="EMBL" id="VDDC01000070">
    <property type="protein sequence ID" value="TNH37574.1"/>
    <property type="molecule type" value="Genomic_DNA"/>
</dbReference>
<name>A0A5C4R1E7_9RHOB</name>
<dbReference type="GO" id="GO:0003677">
    <property type="term" value="F:DNA binding"/>
    <property type="evidence" value="ECO:0007669"/>
    <property type="project" value="UniProtKB-KW"/>
</dbReference>
<dbReference type="RefSeq" id="WP_139599769.1">
    <property type="nucleotide sequence ID" value="NZ_VDDC01000070.1"/>
</dbReference>
<evidence type="ECO:0000313" key="2">
    <source>
        <dbReference type="EMBL" id="TNH37574.1"/>
    </source>
</evidence>
<evidence type="ECO:0000313" key="3">
    <source>
        <dbReference type="Proteomes" id="UP000304880"/>
    </source>
</evidence>
<proteinExistence type="predicted"/>
<gene>
    <name evidence="2" type="ORF">FHD67_19560</name>
</gene>
<evidence type="ECO:0000256" key="1">
    <source>
        <dbReference type="SAM" id="MobiDB-lite"/>
    </source>
</evidence>
<feature type="compositionally biased region" description="Pro residues" evidence="1">
    <location>
        <begin position="119"/>
        <end position="131"/>
    </location>
</feature>
<dbReference type="AlphaFoldDB" id="A0A5C4R1E7"/>
<accession>A0A5C4R1E7</accession>
<keyword evidence="2" id="KW-0238">DNA-binding</keyword>
<dbReference type="Proteomes" id="UP000304880">
    <property type="component" value="Unassembled WGS sequence"/>
</dbReference>
<feature type="region of interest" description="Disordered" evidence="1">
    <location>
        <begin position="114"/>
        <end position="147"/>
    </location>
</feature>
<feature type="region of interest" description="Disordered" evidence="1">
    <location>
        <begin position="51"/>
        <end position="73"/>
    </location>
</feature>
<organism evidence="2 3">
    <name type="scientific">Paracoccus haeundaensis</name>
    <dbReference type="NCBI Taxonomy" id="225362"/>
    <lineage>
        <taxon>Bacteria</taxon>
        <taxon>Pseudomonadati</taxon>
        <taxon>Pseudomonadota</taxon>
        <taxon>Alphaproteobacteria</taxon>
        <taxon>Rhodobacterales</taxon>
        <taxon>Paracoccaceae</taxon>
        <taxon>Paracoccus</taxon>
    </lineage>
</organism>